<dbReference type="Proteomes" id="UP000289260">
    <property type="component" value="Chromosome"/>
</dbReference>
<protein>
    <recommendedName>
        <fullName evidence="5">Maltokinase N-terminal cap domain-containing protein</fullName>
    </recommendedName>
</protein>
<keyword evidence="1" id="KW-0808">Transferase</keyword>
<dbReference type="GO" id="GO:0005524">
    <property type="term" value="F:ATP binding"/>
    <property type="evidence" value="ECO:0007669"/>
    <property type="project" value="UniProtKB-KW"/>
</dbReference>
<gene>
    <name evidence="6" type="ORF">EVS81_10545</name>
</gene>
<dbReference type="RefSeq" id="WP_130110350.1">
    <property type="nucleotide sequence ID" value="NZ_CP035806.1"/>
</dbReference>
<evidence type="ECO:0000256" key="2">
    <source>
        <dbReference type="ARBA" id="ARBA00022741"/>
    </source>
</evidence>
<organism evidence="6 7">
    <name type="scientific">Leucobacter triazinivorans</name>
    <dbReference type="NCBI Taxonomy" id="1784719"/>
    <lineage>
        <taxon>Bacteria</taxon>
        <taxon>Bacillati</taxon>
        <taxon>Actinomycetota</taxon>
        <taxon>Actinomycetes</taxon>
        <taxon>Micrococcales</taxon>
        <taxon>Microbacteriaceae</taxon>
        <taxon>Leucobacter</taxon>
    </lineage>
</organism>
<keyword evidence="3" id="KW-0418">Kinase</keyword>
<sequence>MAILHETTLSPTKLELLSRWLPGQPWFSGDATALQQVGSFRFDDPDGEVGIETLLVTAGGDDVFQVPLTYRGGPPAVSPGSVIGTLEHGVLGQRWVSEGSHDPAYIRAVVETVLFGRGEAARLLDTGGEPVVLENDTRVRGSGIDVDELDASAEPTRAAGVTTRVETGIGVIEIVRRLGLDAAAPERSGILVGTWPGQADPVLLAAVQLNAAALRQSES</sequence>
<dbReference type="GO" id="GO:0016301">
    <property type="term" value="F:kinase activity"/>
    <property type="evidence" value="ECO:0007669"/>
    <property type="project" value="UniProtKB-KW"/>
</dbReference>
<evidence type="ECO:0000256" key="3">
    <source>
        <dbReference type="ARBA" id="ARBA00022777"/>
    </source>
</evidence>
<name>A0A4P6KG72_9MICO</name>
<keyword evidence="7" id="KW-1185">Reference proteome</keyword>
<feature type="domain" description="Maltokinase N-terminal cap" evidence="5">
    <location>
        <begin position="20"/>
        <end position="102"/>
    </location>
</feature>
<keyword evidence="4" id="KW-0067">ATP-binding</keyword>
<dbReference type="AlphaFoldDB" id="A0A4P6KG72"/>
<evidence type="ECO:0000256" key="1">
    <source>
        <dbReference type="ARBA" id="ARBA00022679"/>
    </source>
</evidence>
<keyword evidence="2" id="KW-0547">Nucleotide-binding</keyword>
<dbReference type="KEGG" id="ltr:EVS81_10545"/>
<dbReference type="Pfam" id="PF18085">
    <property type="entry name" value="Mak_N_cap"/>
    <property type="match status" value="1"/>
</dbReference>
<evidence type="ECO:0000259" key="5">
    <source>
        <dbReference type="Pfam" id="PF18085"/>
    </source>
</evidence>
<accession>A0A4P6KG72</accession>
<reference evidence="6 7" key="1">
    <citation type="submission" date="2019-02" db="EMBL/GenBank/DDBJ databases">
        <authorList>
            <person name="Sun L."/>
            <person name="Pan D."/>
            <person name="Wu X."/>
        </authorList>
    </citation>
    <scope>NUCLEOTIDE SEQUENCE [LARGE SCALE GENOMIC DNA]</scope>
    <source>
        <strain evidence="6 7">JW-1</strain>
    </source>
</reference>
<evidence type="ECO:0000256" key="4">
    <source>
        <dbReference type="ARBA" id="ARBA00022840"/>
    </source>
</evidence>
<dbReference type="OrthoDB" id="3787729at2"/>
<evidence type="ECO:0000313" key="6">
    <source>
        <dbReference type="EMBL" id="QBE49220.1"/>
    </source>
</evidence>
<evidence type="ECO:0000313" key="7">
    <source>
        <dbReference type="Proteomes" id="UP000289260"/>
    </source>
</evidence>
<dbReference type="EMBL" id="CP035806">
    <property type="protein sequence ID" value="QBE49220.1"/>
    <property type="molecule type" value="Genomic_DNA"/>
</dbReference>
<proteinExistence type="predicted"/>
<dbReference type="InterPro" id="IPR040999">
    <property type="entry name" value="Mak_N_cap"/>
</dbReference>